<evidence type="ECO:0008006" key="5">
    <source>
        <dbReference type="Google" id="ProtNLM"/>
    </source>
</evidence>
<feature type="region of interest" description="Disordered" evidence="1">
    <location>
        <begin position="98"/>
        <end position="142"/>
    </location>
</feature>
<evidence type="ECO:0000256" key="1">
    <source>
        <dbReference type="SAM" id="MobiDB-lite"/>
    </source>
</evidence>
<dbReference type="RefSeq" id="WP_319007674.1">
    <property type="nucleotide sequence ID" value="NZ_JAWJZF010000171.1"/>
</dbReference>
<dbReference type="EMBL" id="JAWJZF010000171">
    <property type="protein sequence ID" value="MDX2291089.1"/>
    <property type="molecule type" value="Genomic_DNA"/>
</dbReference>
<evidence type="ECO:0000313" key="3">
    <source>
        <dbReference type="EMBL" id="MDX2291089.1"/>
    </source>
</evidence>
<feature type="compositionally biased region" description="Low complexity" evidence="1">
    <location>
        <begin position="119"/>
        <end position="130"/>
    </location>
</feature>
<dbReference type="Proteomes" id="UP001278571">
    <property type="component" value="Unassembled WGS sequence"/>
</dbReference>
<evidence type="ECO:0000256" key="2">
    <source>
        <dbReference type="SAM" id="SignalP"/>
    </source>
</evidence>
<gene>
    <name evidence="3" type="ORF">R2363_02725</name>
</gene>
<proteinExistence type="predicted"/>
<keyword evidence="4" id="KW-1185">Reference proteome</keyword>
<dbReference type="PROSITE" id="PS51257">
    <property type="entry name" value="PROKAR_LIPOPROTEIN"/>
    <property type="match status" value="1"/>
</dbReference>
<reference evidence="3 4" key="1">
    <citation type="submission" date="2023-10" db="EMBL/GenBank/DDBJ databases">
        <authorList>
            <person name="Wang X.X."/>
        </authorList>
    </citation>
    <scope>NUCLEOTIDE SEQUENCE [LARGE SCALE GENOMIC DNA]</scope>
    <source>
        <strain evidence="3 4">NBRC 12816</strain>
    </source>
</reference>
<comment type="caution">
    <text evidence="3">The sequence shown here is derived from an EMBL/GenBank/DDBJ whole genome shotgun (WGS) entry which is preliminary data.</text>
</comment>
<name>A0ABU4K032_9ACTN</name>
<evidence type="ECO:0000313" key="4">
    <source>
        <dbReference type="Proteomes" id="UP001278571"/>
    </source>
</evidence>
<sequence length="249" mass="25488">MPTSKHLLRSLALAATALGALTLTACGTQNAGAARNAAEPAAAAAVTASPSPRMLSGKDLERHPDPVVRAEALAVRLANTCAPGTAMELPPLPEVANVAETVPGTPPAAEEPPTPAQPPASADAPADLPSDLPPPQPEAPVSLDEVPLADVDRCVADAHADRIRAAFTAAPADEAALRKTLTGLDYLPETVHRMPGDALEFRIDLRELSPGDSLALEVTATGTGVRVDAFGAPTADTPEITEIRRKQGA</sequence>
<organism evidence="3 4">
    <name type="scientific">Streptomyces roseolus</name>
    <dbReference type="NCBI Taxonomy" id="67358"/>
    <lineage>
        <taxon>Bacteria</taxon>
        <taxon>Bacillati</taxon>
        <taxon>Actinomycetota</taxon>
        <taxon>Actinomycetes</taxon>
        <taxon>Kitasatosporales</taxon>
        <taxon>Streptomycetaceae</taxon>
        <taxon>Streptomyces</taxon>
    </lineage>
</organism>
<feature type="compositionally biased region" description="Pro residues" evidence="1">
    <location>
        <begin position="104"/>
        <end position="118"/>
    </location>
</feature>
<accession>A0ABU4K032</accession>
<protein>
    <recommendedName>
        <fullName evidence="5">Lipoprotein</fullName>
    </recommendedName>
</protein>
<feature type="signal peptide" evidence="2">
    <location>
        <begin position="1"/>
        <end position="25"/>
    </location>
</feature>
<feature type="chain" id="PRO_5046393484" description="Lipoprotein" evidence="2">
    <location>
        <begin position="26"/>
        <end position="249"/>
    </location>
</feature>
<keyword evidence="2" id="KW-0732">Signal</keyword>